<dbReference type="GO" id="GO:0004130">
    <property type="term" value="F:cytochrome-c peroxidase activity"/>
    <property type="evidence" value="ECO:0007669"/>
    <property type="project" value="TreeGrafter"/>
</dbReference>
<keyword evidence="6" id="KW-0472">Membrane</keyword>
<dbReference type="Pfam" id="PF06537">
    <property type="entry name" value="DHOR"/>
    <property type="match status" value="1"/>
</dbReference>
<feature type="domain" description="Cytochrome c" evidence="7">
    <location>
        <begin position="308"/>
        <end position="430"/>
    </location>
</feature>
<evidence type="ECO:0000313" key="8">
    <source>
        <dbReference type="EMBL" id="PZQ17937.1"/>
    </source>
</evidence>
<name>A0A2W5MDI4_ANCNO</name>
<dbReference type="InterPro" id="IPR010538">
    <property type="entry name" value="DHOR"/>
</dbReference>
<keyword evidence="6" id="KW-1133">Transmembrane helix</keyword>
<dbReference type="Proteomes" id="UP000249577">
    <property type="component" value="Unassembled WGS sequence"/>
</dbReference>
<dbReference type="InterPro" id="IPR036909">
    <property type="entry name" value="Cyt_c-like_dom_sf"/>
</dbReference>
<dbReference type="GO" id="GO:0009055">
    <property type="term" value="F:electron transfer activity"/>
    <property type="evidence" value="ECO:0007669"/>
    <property type="project" value="InterPro"/>
</dbReference>
<dbReference type="Gene3D" id="1.10.760.10">
    <property type="entry name" value="Cytochrome c-like domain"/>
    <property type="match status" value="1"/>
</dbReference>
<dbReference type="SUPFAM" id="SSF46626">
    <property type="entry name" value="Cytochrome c"/>
    <property type="match status" value="1"/>
</dbReference>
<organism evidence="8 9">
    <name type="scientific">Ancylobacter novellus</name>
    <name type="common">Thiobacillus novellus</name>
    <dbReference type="NCBI Taxonomy" id="921"/>
    <lineage>
        <taxon>Bacteria</taxon>
        <taxon>Pseudomonadati</taxon>
        <taxon>Pseudomonadota</taxon>
        <taxon>Alphaproteobacteria</taxon>
        <taxon>Hyphomicrobiales</taxon>
        <taxon>Xanthobacteraceae</taxon>
        <taxon>Ancylobacter</taxon>
    </lineage>
</organism>
<dbReference type="GO" id="GO:0020037">
    <property type="term" value="F:heme binding"/>
    <property type="evidence" value="ECO:0007669"/>
    <property type="project" value="InterPro"/>
</dbReference>
<gene>
    <name evidence="8" type="ORF">DI565_04235</name>
</gene>
<evidence type="ECO:0000256" key="1">
    <source>
        <dbReference type="ARBA" id="ARBA00022617"/>
    </source>
</evidence>
<dbReference type="PROSITE" id="PS51007">
    <property type="entry name" value="CYTC"/>
    <property type="match status" value="1"/>
</dbReference>
<evidence type="ECO:0000256" key="2">
    <source>
        <dbReference type="ARBA" id="ARBA00022723"/>
    </source>
</evidence>
<feature type="region of interest" description="Disordered" evidence="5">
    <location>
        <begin position="1"/>
        <end position="26"/>
    </location>
</feature>
<protein>
    <recommendedName>
        <fullName evidence="7">Cytochrome c domain-containing protein</fullName>
    </recommendedName>
</protein>
<accession>A0A2W5MDI4</accession>
<dbReference type="AlphaFoldDB" id="A0A2W5MDI4"/>
<evidence type="ECO:0000256" key="5">
    <source>
        <dbReference type="SAM" id="MobiDB-lite"/>
    </source>
</evidence>
<sequence>MEPRRDARDVSAKGATSPLPPRKGEGGRAPLLALLVSAAIGLATGAAAAGSLDVAIGKAVFDRLWVQAPASTRSADGLGPLFAARSCSGCHSRDAGRTTFRLGRDDPADHPGLVIRLADAAGNPDPVYGAQLQPAGLAGATGEGRASVRFAEVAPGTPPRPVWSVTDWGYGPPSPDTHASPRVAPSLAGIGLLGHVPDAEILKREDPDDRDGDGVSGRAARLASGEIGRFGWKAGEPTLEAQAAAAFSLDIGLSTALRPAPAGDCTPAQRACLAAPQGAEPGEVEVKPELMAGLVAFLERRPAPEPAEGSKAGARAFAAAGCPACHVPSLPLDGGGEARAFTDLLLHDMGPGLDDGAAEGAAASAEWRTAPLWGLSRALAQGSGLLHDGRARDVAEAVRWHDGEAARARARFDALPAAEREALLAYVSAL</sequence>
<evidence type="ECO:0000313" key="9">
    <source>
        <dbReference type="Proteomes" id="UP000249577"/>
    </source>
</evidence>
<evidence type="ECO:0000259" key="7">
    <source>
        <dbReference type="PROSITE" id="PS51007"/>
    </source>
</evidence>
<feature type="compositionally biased region" description="Basic and acidic residues" evidence="5">
    <location>
        <begin position="1"/>
        <end position="11"/>
    </location>
</feature>
<keyword evidence="6" id="KW-0812">Transmembrane</keyword>
<feature type="transmembrane region" description="Helical" evidence="6">
    <location>
        <begin position="31"/>
        <end position="52"/>
    </location>
</feature>
<evidence type="ECO:0000256" key="4">
    <source>
        <dbReference type="PROSITE-ProRule" id="PRU00433"/>
    </source>
</evidence>
<comment type="caution">
    <text evidence="8">The sequence shown here is derived from an EMBL/GenBank/DDBJ whole genome shotgun (WGS) entry which is preliminary data.</text>
</comment>
<evidence type="ECO:0000256" key="3">
    <source>
        <dbReference type="ARBA" id="ARBA00023004"/>
    </source>
</evidence>
<dbReference type="PANTHER" id="PTHR30600:SF4">
    <property type="entry name" value="CYTOCHROME C DOMAIN-CONTAINING PROTEIN"/>
    <property type="match status" value="1"/>
</dbReference>
<dbReference type="EMBL" id="QFPN01000002">
    <property type="protein sequence ID" value="PZQ17937.1"/>
    <property type="molecule type" value="Genomic_DNA"/>
</dbReference>
<keyword evidence="2 4" id="KW-0479">Metal-binding</keyword>
<dbReference type="InterPro" id="IPR051395">
    <property type="entry name" value="Cytochrome_c_Peroxidase/MauG"/>
</dbReference>
<reference evidence="8 9" key="1">
    <citation type="submission" date="2017-08" db="EMBL/GenBank/DDBJ databases">
        <title>Infants hospitalized years apart are colonized by the same room-sourced microbial strains.</title>
        <authorList>
            <person name="Brooks B."/>
            <person name="Olm M.R."/>
            <person name="Firek B.A."/>
            <person name="Baker R."/>
            <person name="Thomas B.C."/>
            <person name="Morowitz M.J."/>
            <person name="Banfield J.F."/>
        </authorList>
    </citation>
    <scope>NUCLEOTIDE SEQUENCE [LARGE SCALE GENOMIC DNA]</scope>
    <source>
        <strain evidence="8">S2_005_003_R2_43</strain>
    </source>
</reference>
<keyword evidence="3 4" id="KW-0408">Iron</keyword>
<dbReference type="PANTHER" id="PTHR30600">
    <property type="entry name" value="CYTOCHROME C PEROXIDASE-RELATED"/>
    <property type="match status" value="1"/>
</dbReference>
<proteinExistence type="predicted"/>
<evidence type="ECO:0000256" key="6">
    <source>
        <dbReference type="SAM" id="Phobius"/>
    </source>
</evidence>
<dbReference type="InterPro" id="IPR009056">
    <property type="entry name" value="Cyt_c-like_dom"/>
</dbReference>
<dbReference type="GO" id="GO:0046872">
    <property type="term" value="F:metal ion binding"/>
    <property type="evidence" value="ECO:0007669"/>
    <property type="project" value="UniProtKB-KW"/>
</dbReference>
<keyword evidence="1 4" id="KW-0349">Heme</keyword>